<dbReference type="Gene3D" id="3.40.50.1820">
    <property type="entry name" value="alpha/beta hydrolase"/>
    <property type="match status" value="1"/>
</dbReference>
<evidence type="ECO:0000256" key="8">
    <source>
        <dbReference type="ARBA" id="ARBA00022759"/>
    </source>
</evidence>
<evidence type="ECO:0000256" key="11">
    <source>
        <dbReference type="ARBA" id="ARBA00022884"/>
    </source>
</evidence>
<dbReference type="InterPro" id="IPR000477">
    <property type="entry name" value="RT_dom"/>
</dbReference>
<dbReference type="SUPFAM" id="SSF54160">
    <property type="entry name" value="Chromo domain-like"/>
    <property type="match status" value="1"/>
</dbReference>
<dbReference type="Gene3D" id="2.40.70.10">
    <property type="entry name" value="Acid Proteases"/>
    <property type="match status" value="1"/>
</dbReference>
<dbReference type="InterPro" id="IPR041373">
    <property type="entry name" value="RT_RNaseH"/>
</dbReference>
<dbReference type="InterPro" id="IPR029058">
    <property type="entry name" value="AB_hydrolase_fold"/>
</dbReference>
<dbReference type="PROSITE" id="PS50013">
    <property type="entry name" value="CHROMO_2"/>
    <property type="match status" value="1"/>
</dbReference>
<keyword evidence="3" id="KW-0808">Transferase</keyword>
<dbReference type="Pfam" id="PF17921">
    <property type="entry name" value="Integrase_H2C2"/>
    <property type="match status" value="1"/>
</dbReference>
<evidence type="ECO:0000256" key="12">
    <source>
        <dbReference type="ARBA" id="ARBA00022908"/>
    </source>
</evidence>
<evidence type="ECO:0000259" key="20">
    <source>
        <dbReference type="PROSITE" id="PS50994"/>
    </source>
</evidence>
<dbReference type="EC" id="2.7.7.49" evidence="1"/>
<organism evidence="21 22">
    <name type="scientific">Rhizoctonia solani</name>
    <dbReference type="NCBI Taxonomy" id="456999"/>
    <lineage>
        <taxon>Eukaryota</taxon>
        <taxon>Fungi</taxon>
        <taxon>Dikarya</taxon>
        <taxon>Basidiomycota</taxon>
        <taxon>Agaricomycotina</taxon>
        <taxon>Agaricomycetes</taxon>
        <taxon>Cantharellales</taxon>
        <taxon>Ceratobasidiaceae</taxon>
        <taxon>Rhizoctonia</taxon>
    </lineage>
</organism>
<dbReference type="Gene3D" id="3.30.420.10">
    <property type="entry name" value="Ribonuclease H-like superfamily/Ribonuclease H"/>
    <property type="match status" value="1"/>
</dbReference>
<dbReference type="GO" id="GO:0004190">
    <property type="term" value="F:aspartic-type endopeptidase activity"/>
    <property type="evidence" value="ECO:0007669"/>
    <property type="project" value="UniProtKB-KW"/>
</dbReference>
<evidence type="ECO:0000256" key="14">
    <source>
        <dbReference type="ARBA" id="ARBA00022932"/>
    </source>
</evidence>
<evidence type="ECO:0000256" key="16">
    <source>
        <dbReference type="ARBA" id="ARBA00023172"/>
    </source>
</evidence>
<evidence type="ECO:0000256" key="1">
    <source>
        <dbReference type="ARBA" id="ARBA00012493"/>
    </source>
</evidence>
<keyword evidence="6" id="KW-0479">Metal-binding</keyword>
<keyword evidence="2" id="KW-0645">Protease</keyword>
<evidence type="ECO:0000256" key="7">
    <source>
        <dbReference type="ARBA" id="ARBA00022750"/>
    </source>
</evidence>
<feature type="compositionally biased region" description="Low complexity" evidence="17">
    <location>
        <begin position="99"/>
        <end position="109"/>
    </location>
</feature>
<dbReference type="GO" id="GO:0006338">
    <property type="term" value="P:chromatin remodeling"/>
    <property type="evidence" value="ECO:0007669"/>
    <property type="project" value="UniProtKB-ARBA"/>
</dbReference>
<dbReference type="InterPro" id="IPR043128">
    <property type="entry name" value="Rev_trsase/Diguanyl_cyclase"/>
</dbReference>
<dbReference type="Proteomes" id="UP000614334">
    <property type="component" value="Unassembled WGS sequence"/>
</dbReference>
<evidence type="ECO:0000256" key="9">
    <source>
        <dbReference type="ARBA" id="ARBA00022801"/>
    </source>
</evidence>
<dbReference type="InterPro" id="IPR012337">
    <property type="entry name" value="RNaseH-like_sf"/>
</dbReference>
<dbReference type="InterPro" id="IPR050951">
    <property type="entry name" value="Retrovirus_Pol_polyprotein"/>
</dbReference>
<dbReference type="SUPFAM" id="SSF53474">
    <property type="entry name" value="alpha/beta-Hydrolases"/>
    <property type="match status" value="1"/>
</dbReference>
<dbReference type="CDD" id="cd00024">
    <property type="entry name" value="CD_CSD"/>
    <property type="match status" value="1"/>
</dbReference>
<dbReference type="FunFam" id="3.30.70.270:FF:000063">
    <property type="entry name" value="Zinc knuckle domaincontaining protein"/>
    <property type="match status" value="1"/>
</dbReference>
<dbReference type="Pfam" id="PF00078">
    <property type="entry name" value="RVT_1"/>
    <property type="match status" value="1"/>
</dbReference>
<feature type="region of interest" description="Disordered" evidence="17">
    <location>
        <begin position="83"/>
        <end position="119"/>
    </location>
</feature>
<dbReference type="GO" id="GO:0003964">
    <property type="term" value="F:RNA-directed DNA polymerase activity"/>
    <property type="evidence" value="ECO:0007669"/>
    <property type="project" value="UniProtKB-KW"/>
</dbReference>
<dbReference type="Pfam" id="PF00385">
    <property type="entry name" value="Chromo"/>
    <property type="match status" value="1"/>
</dbReference>
<dbReference type="PROSITE" id="PS50994">
    <property type="entry name" value="INTEGRASE"/>
    <property type="match status" value="1"/>
</dbReference>
<dbReference type="PANTHER" id="PTHR37984:SF5">
    <property type="entry name" value="PROTEIN NYNRIN-LIKE"/>
    <property type="match status" value="1"/>
</dbReference>
<gene>
    <name evidence="21" type="ORF">RHS01_07336</name>
</gene>
<protein>
    <recommendedName>
        <fullName evidence="1">RNA-directed DNA polymerase</fullName>
        <ecNumber evidence="1">2.7.7.49</ecNumber>
    </recommendedName>
</protein>
<keyword evidence="16" id="KW-0233">DNA recombination</keyword>
<keyword evidence="7" id="KW-0064">Aspartyl protease</keyword>
<evidence type="ECO:0000259" key="19">
    <source>
        <dbReference type="PROSITE" id="PS50878"/>
    </source>
</evidence>
<keyword evidence="15" id="KW-0238">DNA-binding</keyword>
<comment type="caution">
    <text evidence="21">The sequence shown here is derived from an EMBL/GenBank/DDBJ whole genome shotgun (WGS) entry which is preliminary data.</text>
</comment>
<dbReference type="InterPro" id="IPR041588">
    <property type="entry name" value="Integrase_H2C2"/>
</dbReference>
<dbReference type="InterPro" id="IPR023780">
    <property type="entry name" value="Chromo_domain"/>
</dbReference>
<dbReference type="GO" id="GO:0006508">
    <property type="term" value="P:proteolysis"/>
    <property type="evidence" value="ECO:0007669"/>
    <property type="project" value="UniProtKB-KW"/>
</dbReference>
<dbReference type="InterPro" id="IPR000953">
    <property type="entry name" value="Chromo/chromo_shadow_dom"/>
</dbReference>
<dbReference type="InterPro" id="IPR016197">
    <property type="entry name" value="Chromo-like_dom_sf"/>
</dbReference>
<evidence type="ECO:0000313" key="21">
    <source>
        <dbReference type="EMBL" id="KAF8752755.1"/>
    </source>
</evidence>
<dbReference type="SUPFAM" id="SSF53098">
    <property type="entry name" value="Ribonuclease H-like"/>
    <property type="match status" value="1"/>
</dbReference>
<evidence type="ECO:0000256" key="6">
    <source>
        <dbReference type="ARBA" id="ARBA00022723"/>
    </source>
</evidence>
<keyword evidence="4" id="KW-0548">Nucleotidyltransferase</keyword>
<sequence length="1662" mass="185501">MPSHGLYGDIHFEQLALGVVSMSYPVILGFDWLRSHNPTIDWESGTLTLSCCRVDAPGPLVILSVDPLGPSPISSTHIVSAETPTIEPSPVASPPSPSVAPSGPSPSHSDSATPPRSPDIRLVGAARFSKCEREIRSSLPEPYWDFASVFDPVEVDTLPPRRPYDIKIDLEDGKTPPFGPIYSLTRDERAALADYIDKNLAKGFIRRSTSSAASPILFVKRKSGELASVSTTEVLMRSLSVTVFSKIDLKNAFNLIRIAAGDEWKTAFRTNLGLFEYLVMPFGLTNAPATFQALIQDVLRDLLDITCVVYLDDILIFSRSESEHVDHVRAVLERLRAHGLFANAKKCEFHRTEVEYLGYLITVDGISMHPSKLESISSWPVPRSVKDIQSFLGFTNFYRRFIAHYASICKPLNDLTHKDVPLGPRRSLTLTDDALRSFNDLKEAFQSRPVLRHFNPALPSTLLTDASDFAISGIHCQPGESGALHPVAFFSRKLTPAEINYEIYDKEMLAIVDSLRHMRPWLLGTTTPVSIVTDHRNLEYFMSTRVLNRRQARWSLFLADFNFVLSYAPGSRNPADAPSRRPDYVPKEGDATLTGQQQVLLGPHRLSSLSNASALHVCALSSIITPLVRSCIAATFSIGDPDFLSRLKQAVASDSQWLEALESNDPDFRSANDTALHRDKLYVPAPLRVEVLRSRHDAILAGHPGRAGTFELVSRDFSWPGLRRFVRAYVTGCDLCARTKAERHCPYGLLQPLEVPSRPWKSISMDFIVKLPTSHGCDTVWVVVDRFSKMAHFIPTVETIKAPDLARLFLQHIFRAHGLPDTIISDRGSIFVSHFWTRLHELIGVRLKHSTAYHPRTDGQTERINQILEAYLRCYTSYQQDDWVDYLPLAEFAYNNRTSSSSQQSPFYANYGFHPTFEPRINSDTTVPAAEDLSARLSLIHDELRAELTHSQADAAQQFNRSVKPAPNFTIGDRVWLLRRNIKTTRPSDKLDYRKLGPFKIVAARGPVSFQLELPPSLSRLHPVFHVSLLEPHHSPSDIPGRVEPAPPPVFLDGDSTPWREVDKILDCRKIGRRYDYFVSWKGLTPDENSWVPLSDMSTGLNELIERFHRRTTNRRLPRPPPLLLYPTKPRGSPSVNSPPDPSTPDDNAPAPFEPVRLPTPPPERHVSYTPPPRRHSAPVASLTLVLDLTPLLRLRNNLPSVSQVLDHRRGVLLRTQVRNTVTPARDRHLVATPSPRSPCSPRPPAPSLRPVVFMRFFRASTSSLRYPRIPRGRCAHSHDIGPDSAKLRLGPSVLTIGRAEPLGSHSLSSRTSFISSCIHFSLSLLFRLRAHGHFLTGARGLLAFLTRRIHFAYFTRSLRSLSSRHSSARPLSFGAYSLSHPFRLCESNRDDPAIMAARYDVRSKLLPTPPIGTCRHYLSTPAGHLEILYALPGHATIDSSVEESWKAPVLFLHGGFGSANCYSNFLPLFTVSSWPRKVLETILLDFVLCPKDVFAEDVIAALKFIRKRHANVGPITLVGHSAGGGLAQYIVGNGRAEGVGKLVVLAGIPSFGMENIPKLAYTDPWFLVRALWDLYHPRTALSSTKLVHRAFFSPNYPIEKVQAFEAEMAPFESMSWPMGMMFPFVSPMRVLNNLGIHGSKAPLLTIAGAQDTLVSVPIMRV</sequence>
<keyword evidence="13" id="KW-0695">RNA-directed DNA polymerase</keyword>
<evidence type="ECO:0000256" key="17">
    <source>
        <dbReference type="SAM" id="MobiDB-lite"/>
    </source>
</evidence>
<dbReference type="GO" id="GO:0015074">
    <property type="term" value="P:DNA integration"/>
    <property type="evidence" value="ECO:0007669"/>
    <property type="project" value="UniProtKB-KW"/>
</dbReference>
<dbReference type="PANTHER" id="PTHR37984">
    <property type="entry name" value="PROTEIN CBG26694"/>
    <property type="match status" value="1"/>
</dbReference>
<evidence type="ECO:0000256" key="4">
    <source>
        <dbReference type="ARBA" id="ARBA00022695"/>
    </source>
</evidence>
<dbReference type="GO" id="GO:0003677">
    <property type="term" value="F:DNA binding"/>
    <property type="evidence" value="ECO:0007669"/>
    <property type="project" value="UniProtKB-KW"/>
</dbReference>
<feature type="domain" description="Integrase catalytic" evidence="20">
    <location>
        <begin position="755"/>
        <end position="914"/>
    </location>
</feature>
<dbReference type="EMBL" id="JACYCF010000014">
    <property type="protein sequence ID" value="KAF8752755.1"/>
    <property type="molecule type" value="Genomic_DNA"/>
</dbReference>
<keyword evidence="12" id="KW-0229">DNA integration</keyword>
<evidence type="ECO:0000256" key="2">
    <source>
        <dbReference type="ARBA" id="ARBA00022670"/>
    </source>
</evidence>
<dbReference type="InterPro" id="IPR056924">
    <property type="entry name" value="SH3_Tf2-1"/>
</dbReference>
<keyword evidence="10" id="KW-0460">Magnesium</keyword>
<dbReference type="GO" id="GO:0003723">
    <property type="term" value="F:RNA binding"/>
    <property type="evidence" value="ECO:0007669"/>
    <property type="project" value="UniProtKB-KW"/>
</dbReference>
<dbReference type="GO" id="GO:0003887">
    <property type="term" value="F:DNA-directed DNA polymerase activity"/>
    <property type="evidence" value="ECO:0007669"/>
    <property type="project" value="UniProtKB-KW"/>
</dbReference>
<accession>A0A8H7I7U5</accession>
<dbReference type="Gene3D" id="1.10.340.70">
    <property type="match status" value="1"/>
</dbReference>
<dbReference type="GO" id="GO:0046872">
    <property type="term" value="F:metal ion binding"/>
    <property type="evidence" value="ECO:0007669"/>
    <property type="project" value="UniProtKB-KW"/>
</dbReference>
<feature type="compositionally biased region" description="Low complexity" evidence="17">
    <location>
        <begin position="1125"/>
        <end position="1136"/>
    </location>
</feature>
<evidence type="ECO:0000256" key="5">
    <source>
        <dbReference type="ARBA" id="ARBA00022722"/>
    </source>
</evidence>
<dbReference type="InterPro" id="IPR021109">
    <property type="entry name" value="Peptidase_aspartic_dom_sf"/>
</dbReference>
<evidence type="ECO:0000313" key="22">
    <source>
        <dbReference type="Proteomes" id="UP000614334"/>
    </source>
</evidence>
<evidence type="ECO:0000256" key="13">
    <source>
        <dbReference type="ARBA" id="ARBA00022918"/>
    </source>
</evidence>
<dbReference type="InterPro" id="IPR036397">
    <property type="entry name" value="RNaseH_sf"/>
</dbReference>
<dbReference type="Gene3D" id="3.30.70.270">
    <property type="match status" value="2"/>
</dbReference>
<dbReference type="PROSITE" id="PS50878">
    <property type="entry name" value="RT_POL"/>
    <property type="match status" value="1"/>
</dbReference>
<dbReference type="InterPro" id="IPR000073">
    <property type="entry name" value="AB_hydrolase_1"/>
</dbReference>
<keyword evidence="11" id="KW-0694">RNA-binding</keyword>
<reference evidence="21" key="1">
    <citation type="submission" date="2020-09" db="EMBL/GenBank/DDBJ databases">
        <title>Comparative genome analyses of four rice-infecting Rhizoctonia solani isolates reveal extensive enrichment of homogalacturonan modification genes.</title>
        <authorList>
            <person name="Lee D.-Y."/>
            <person name="Jeon J."/>
            <person name="Kim K.-T."/>
            <person name="Cheong K."/>
            <person name="Song H."/>
            <person name="Choi G."/>
            <person name="Ko J."/>
            <person name="Opiyo S.O."/>
            <person name="Zuo S."/>
            <person name="Madhav S."/>
            <person name="Lee Y.-H."/>
            <person name="Wang G.-L."/>
        </authorList>
    </citation>
    <scope>NUCLEOTIDE SEQUENCE</scope>
    <source>
        <strain evidence="21">AG1-IA B2</strain>
    </source>
</reference>
<dbReference type="CDD" id="cd01647">
    <property type="entry name" value="RT_LTR"/>
    <property type="match status" value="1"/>
</dbReference>
<evidence type="ECO:0000256" key="3">
    <source>
        <dbReference type="ARBA" id="ARBA00022679"/>
    </source>
</evidence>
<keyword evidence="9" id="KW-0378">Hydrolase</keyword>
<dbReference type="GO" id="GO:0005634">
    <property type="term" value="C:nucleus"/>
    <property type="evidence" value="ECO:0007669"/>
    <property type="project" value="UniProtKB-ARBA"/>
</dbReference>
<keyword evidence="14" id="KW-0239">DNA-directed DNA polymerase</keyword>
<dbReference type="CDD" id="cd09274">
    <property type="entry name" value="RNase_HI_RT_Ty3"/>
    <property type="match status" value="1"/>
</dbReference>
<dbReference type="SMART" id="SM00298">
    <property type="entry name" value="CHROMO"/>
    <property type="match status" value="1"/>
</dbReference>
<evidence type="ECO:0000256" key="10">
    <source>
        <dbReference type="ARBA" id="ARBA00022842"/>
    </source>
</evidence>
<dbReference type="InterPro" id="IPR043502">
    <property type="entry name" value="DNA/RNA_pol_sf"/>
</dbReference>
<dbReference type="Pfam" id="PF00665">
    <property type="entry name" value="rve"/>
    <property type="match status" value="1"/>
</dbReference>
<evidence type="ECO:0000259" key="18">
    <source>
        <dbReference type="PROSITE" id="PS50013"/>
    </source>
</evidence>
<dbReference type="GO" id="GO:0006310">
    <property type="term" value="P:DNA recombination"/>
    <property type="evidence" value="ECO:0007669"/>
    <property type="project" value="UniProtKB-KW"/>
</dbReference>
<dbReference type="InterPro" id="IPR001584">
    <property type="entry name" value="Integrase_cat-core"/>
</dbReference>
<feature type="domain" description="Chromo" evidence="18">
    <location>
        <begin position="1060"/>
        <end position="1120"/>
    </location>
</feature>
<feature type="region of interest" description="Disordered" evidence="17">
    <location>
        <begin position="1112"/>
        <end position="1177"/>
    </location>
</feature>
<dbReference type="Pfam" id="PF12697">
    <property type="entry name" value="Abhydrolase_6"/>
    <property type="match status" value="1"/>
</dbReference>
<dbReference type="Gene3D" id="2.40.50.40">
    <property type="match status" value="1"/>
</dbReference>
<evidence type="ECO:0000256" key="15">
    <source>
        <dbReference type="ARBA" id="ARBA00023125"/>
    </source>
</evidence>
<feature type="domain" description="Reverse transcriptase" evidence="19">
    <location>
        <begin position="165"/>
        <end position="361"/>
    </location>
</feature>
<proteinExistence type="predicted"/>
<name>A0A8H7I7U5_9AGAM</name>
<keyword evidence="5" id="KW-0540">Nuclease</keyword>
<dbReference type="SUPFAM" id="SSF56672">
    <property type="entry name" value="DNA/RNA polymerases"/>
    <property type="match status" value="1"/>
</dbReference>
<dbReference type="Pfam" id="PF24626">
    <property type="entry name" value="SH3_Tf2-1"/>
    <property type="match status" value="1"/>
</dbReference>
<dbReference type="FunFam" id="3.30.420.10:FF:000032">
    <property type="entry name" value="Retrovirus-related Pol polyprotein from transposon 297-like Protein"/>
    <property type="match status" value="1"/>
</dbReference>
<dbReference type="GO" id="GO:0004519">
    <property type="term" value="F:endonuclease activity"/>
    <property type="evidence" value="ECO:0007669"/>
    <property type="project" value="UniProtKB-KW"/>
</dbReference>
<dbReference type="Pfam" id="PF17917">
    <property type="entry name" value="RT_RNaseH"/>
    <property type="match status" value="1"/>
</dbReference>
<dbReference type="Gene3D" id="3.10.10.10">
    <property type="entry name" value="HIV Type 1 Reverse Transcriptase, subunit A, domain 1"/>
    <property type="match status" value="2"/>
</dbReference>
<keyword evidence="8" id="KW-0255">Endonuclease</keyword>